<feature type="region of interest" description="Disordered" evidence="1">
    <location>
        <begin position="1"/>
        <end position="36"/>
    </location>
</feature>
<protein>
    <recommendedName>
        <fullName evidence="2">CxC1-like cysteine cluster associated with KDZ transposases domain-containing protein</fullName>
    </recommendedName>
</protein>
<evidence type="ECO:0000259" key="2">
    <source>
        <dbReference type="Pfam" id="PF18802"/>
    </source>
</evidence>
<dbReference type="InterPro" id="IPR041320">
    <property type="entry name" value="CxC1"/>
</dbReference>
<dbReference type="Pfam" id="PF18802">
    <property type="entry name" value="CxC1"/>
    <property type="match status" value="1"/>
</dbReference>
<name>A0AAD7JHE3_9AGAR</name>
<sequence length="1051" mass="116077">MAPGHKRSIRAQQPAARSAFGTHFKSPLKQRDTRKKRAIYGLGHVQRAEASRQRLEALLRREPVPSAQDATTTVPVDDIPNSDMEMADWIDVEHPSDPSFDPPPPPRPRERTGSAAQRLNDAWNLLLPALQTPWLRFYEHTHGQQHDIIPATLRHECTASCEANVVSEVKCLYPTHIQHVTVSTCCCKPVPVLLVEHGVFPASPTKTKTGVSLDLLDLYRALFERSCDAITALAAALHTVYERRGFKVSVEAVQWTSNLRDRVEKEVATMLARAESEPPGDASDLSSATPSTPSAIPSVTPSTAPSATPSVTSHDPEIPAWGVPPPDAPPPAPSSGPPPLKPGGVDVQFGGDGCFSYRHLRKAGDGPISYDPTFFIPQHKVEAVAEKIKAARKCPSAKVKPLMPQEVIDACNESWDAANEKKRKADPKRYDASGVFVMTCRHGQVLFLCNVTTPGEQQCLIVSMLEEVFSMLPENATVLQAYDVGCVTDHSLNLPEIPPRSRPWGSRDRRTILVAYTQAYTSDKRSMANKFQNSRRIWMIDQYAAFVSKEGRAGLGNWINRQQRKSVTPKHRAAMRTLQDCRVPMPLLAYWRELDKVLSLQNQIDGVEKAIDETKKTLRGSQASPHSLHVLHGLELTHERLGRREALGTKLHQSTRKAISRWQPSLLKAIKKFNAGCETLEQLCPPQCNIPLPSPLSTQLNGLRNDPSLHEDVWITPSEGPIPLWLNDEDVRDGIRSLHLADRCAEEVMPLNVERDNLRRWLLEEQQVVSRAIGMMPDSPLTFLLRWRQEEVADLQCSWAPFLRLQDIDSHFLKESTTSAMTLGTFETPFGAPSVTSVTSVVPSATSAATSITPAHIPTILPSSTPPILHSARPSPVVGAGLGRVSVVTEVDNFFDDSFDEAEEAAGEGEIEHELDAGAISDEDQANLIEEVLHESDQEDETETSTASNYIDTSLISQLQTHNSSLIITSGNFPHFVVRTRTGLGPLRISVDDWKPFRHPTGRLTGLGLNGVAASLHILYSDPYFPTMTNSATRCAVFSTYDLPMCSLQKF</sequence>
<organism evidence="3 4">
    <name type="scientific">Mycena maculata</name>
    <dbReference type="NCBI Taxonomy" id="230809"/>
    <lineage>
        <taxon>Eukaryota</taxon>
        <taxon>Fungi</taxon>
        <taxon>Dikarya</taxon>
        <taxon>Basidiomycota</taxon>
        <taxon>Agaricomycotina</taxon>
        <taxon>Agaricomycetes</taxon>
        <taxon>Agaricomycetidae</taxon>
        <taxon>Agaricales</taxon>
        <taxon>Marasmiineae</taxon>
        <taxon>Mycenaceae</taxon>
        <taxon>Mycena</taxon>
    </lineage>
</organism>
<reference evidence="3" key="1">
    <citation type="submission" date="2023-03" db="EMBL/GenBank/DDBJ databases">
        <title>Massive genome expansion in bonnet fungi (Mycena s.s.) driven by repeated elements and novel gene families across ecological guilds.</title>
        <authorList>
            <consortium name="Lawrence Berkeley National Laboratory"/>
            <person name="Harder C.B."/>
            <person name="Miyauchi S."/>
            <person name="Viragh M."/>
            <person name="Kuo A."/>
            <person name="Thoen E."/>
            <person name="Andreopoulos B."/>
            <person name="Lu D."/>
            <person name="Skrede I."/>
            <person name="Drula E."/>
            <person name="Henrissat B."/>
            <person name="Morin E."/>
            <person name="Kohler A."/>
            <person name="Barry K."/>
            <person name="LaButti K."/>
            <person name="Morin E."/>
            <person name="Salamov A."/>
            <person name="Lipzen A."/>
            <person name="Mereny Z."/>
            <person name="Hegedus B."/>
            <person name="Baldrian P."/>
            <person name="Stursova M."/>
            <person name="Weitz H."/>
            <person name="Taylor A."/>
            <person name="Grigoriev I.V."/>
            <person name="Nagy L.G."/>
            <person name="Martin F."/>
            <person name="Kauserud H."/>
        </authorList>
    </citation>
    <scope>NUCLEOTIDE SEQUENCE</scope>
    <source>
        <strain evidence="3">CBHHK188m</strain>
    </source>
</reference>
<feature type="compositionally biased region" description="Basic residues" evidence="1">
    <location>
        <begin position="26"/>
        <end position="36"/>
    </location>
</feature>
<proteinExistence type="predicted"/>
<evidence type="ECO:0000313" key="3">
    <source>
        <dbReference type="EMBL" id="KAJ7764503.1"/>
    </source>
</evidence>
<feature type="domain" description="CxC1-like cysteine cluster associated with KDZ transposases" evidence="2">
    <location>
        <begin position="154"/>
        <end position="244"/>
    </location>
</feature>
<comment type="caution">
    <text evidence="3">The sequence shown here is derived from an EMBL/GenBank/DDBJ whole genome shotgun (WGS) entry which is preliminary data.</text>
</comment>
<feature type="compositionally biased region" description="Low complexity" evidence="1">
    <location>
        <begin position="286"/>
        <end position="313"/>
    </location>
</feature>
<dbReference type="Pfam" id="PF18758">
    <property type="entry name" value="KDZ"/>
    <property type="match status" value="1"/>
</dbReference>
<evidence type="ECO:0000256" key="1">
    <source>
        <dbReference type="SAM" id="MobiDB-lite"/>
    </source>
</evidence>
<feature type="region of interest" description="Disordered" evidence="1">
    <location>
        <begin position="59"/>
        <end position="115"/>
    </location>
</feature>
<feature type="region of interest" description="Disordered" evidence="1">
    <location>
        <begin position="272"/>
        <end position="345"/>
    </location>
</feature>
<dbReference type="PANTHER" id="PTHR33096:SF1">
    <property type="entry name" value="CXC1-LIKE CYSTEINE CLUSTER ASSOCIATED WITH KDZ TRANSPOSASES DOMAIN-CONTAINING PROTEIN"/>
    <property type="match status" value="1"/>
</dbReference>
<dbReference type="PANTHER" id="PTHR33096">
    <property type="entry name" value="CXC2 DOMAIN-CONTAINING PROTEIN"/>
    <property type="match status" value="1"/>
</dbReference>
<feature type="compositionally biased region" description="Pro residues" evidence="1">
    <location>
        <begin position="322"/>
        <end position="341"/>
    </location>
</feature>
<dbReference type="EMBL" id="JARJLG010000037">
    <property type="protein sequence ID" value="KAJ7764503.1"/>
    <property type="molecule type" value="Genomic_DNA"/>
</dbReference>
<gene>
    <name evidence="3" type="ORF">DFH07DRAFT_770370</name>
</gene>
<dbReference type="InterPro" id="IPR040521">
    <property type="entry name" value="KDZ"/>
</dbReference>
<accession>A0AAD7JHE3</accession>
<dbReference type="AlphaFoldDB" id="A0AAD7JHE3"/>
<dbReference type="Proteomes" id="UP001215280">
    <property type="component" value="Unassembled WGS sequence"/>
</dbReference>
<keyword evidence="4" id="KW-1185">Reference proteome</keyword>
<evidence type="ECO:0000313" key="4">
    <source>
        <dbReference type="Proteomes" id="UP001215280"/>
    </source>
</evidence>